<dbReference type="EMBL" id="CAEZUO010000002">
    <property type="protein sequence ID" value="CAB4593296.1"/>
    <property type="molecule type" value="Genomic_DNA"/>
</dbReference>
<gene>
    <name evidence="2" type="ORF">UFOPK1827_00083</name>
    <name evidence="3" type="ORF">UFOPK2000_00631</name>
    <name evidence="4" type="ORF">UFOPK3708_00966</name>
</gene>
<feature type="compositionally biased region" description="Polar residues" evidence="1">
    <location>
        <begin position="32"/>
        <end position="50"/>
    </location>
</feature>
<dbReference type="EMBL" id="CAFBNA010000051">
    <property type="protein sequence ID" value="CAB4933150.1"/>
    <property type="molecule type" value="Genomic_DNA"/>
</dbReference>
<dbReference type="AlphaFoldDB" id="A0A6J6FW46"/>
<organism evidence="2">
    <name type="scientific">freshwater metagenome</name>
    <dbReference type="NCBI Taxonomy" id="449393"/>
    <lineage>
        <taxon>unclassified sequences</taxon>
        <taxon>metagenomes</taxon>
        <taxon>ecological metagenomes</taxon>
    </lineage>
</organism>
<evidence type="ECO:0000313" key="4">
    <source>
        <dbReference type="EMBL" id="CAB4933150.1"/>
    </source>
</evidence>
<feature type="region of interest" description="Disordered" evidence="1">
    <location>
        <begin position="30"/>
        <end position="50"/>
    </location>
</feature>
<evidence type="ECO:0000313" key="3">
    <source>
        <dbReference type="EMBL" id="CAB4629632.1"/>
    </source>
</evidence>
<dbReference type="PROSITE" id="PS51257">
    <property type="entry name" value="PROKAR_LIPOPROTEIN"/>
    <property type="match status" value="1"/>
</dbReference>
<sequence length="50" mass="5121">MSTRPLRRLVAVVAVATCLAAAVAACGIPTEDQPQPISREQTTTTVAASP</sequence>
<reference evidence="2" key="1">
    <citation type="submission" date="2020-05" db="EMBL/GenBank/DDBJ databases">
        <authorList>
            <person name="Chiriac C."/>
            <person name="Salcher M."/>
            <person name="Ghai R."/>
            <person name="Kavagutti S V."/>
        </authorList>
    </citation>
    <scope>NUCLEOTIDE SEQUENCE</scope>
</reference>
<proteinExistence type="predicted"/>
<name>A0A6J6FW46_9ZZZZ</name>
<accession>A0A6J6FW46</accession>
<protein>
    <submittedName>
        <fullName evidence="2">Unannotated protein</fullName>
    </submittedName>
</protein>
<dbReference type="EMBL" id="CAEZVK010000052">
    <property type="protein sequence ID" value="CAB4629632.1"/>
    <property type="molecule type" value="Genomic_DNA"/>
</dbReference>
<evidence type="ECO:0000256" key="1">
    <source>
        <dbReference type="SAM" id="MobiDB-lite"/>
    </source>
</evidence>
<evidence type="ECO:0000313" key="2">
    <source>
        <dbReference type="EMBL" id="CAB4593296.1"/>
    </source>
</evidence>